<feature type="non-terminal residue" evidence="1">
    <location>
        <position position="1"/>
    </location>
</feature>
<dbReference type="PANTHER" id="PTHR21567">
    <property type="entry name" value="CLASP"/>
    <property type="match status" value="1"/>
</dbReference>
<dbReference type="OrthoDB" id="5870094at2759"/>
<dbReference type="GO" id="GO:0008017">
    <property type="term" value="F:microtubule binding"/>
    <property type="evidence" value="ECO:0007669"/>
    <property type="project" value="TreeGrafter"/>
</dbReference>
<gene>
    <name evidence="1" type="ORF">NAV_LOCUS2390</name>
</gene>
<dbReference type="AlphaFoldDB" id="A0A498S7F6"/>
<dbReference type="GO" id="GO:0000226">
    <property type="term" value="P:microtubule cytoskeleton organization"/>
    <property type="evidence" value="ECO:0007669"/>
    <property type="project" value="TreeGrafter"/>
</dbReference>
<dbReference type="GO" id="GO:0005929">
    <property type="term" value="C:cilium"/>
    <property type="evidence" value="ECO:0007669"/>
    <property type="project" value="TreeGrafter"/>
</dbReference>
<dbReference type="InterPro" id="IPR016024">
    <property type="entry name" value="ARM-type_fold"/>
</dbReference>
<evidence type="ECO:0000313" key="1">
    <source>
        <dbReference type="EMBL" id="VBB27560.1"/>
    </source>
</evidence>
<dbReference type="SUPFAM" id="SSF48371">
    <property type="entry name" value="ARM repeat"/>
    <property type="match status" value="1"/>
</dbReference>
<protein>
    <recommendedName>
        <fullName evidence="3">TOG domain-containing protein</fullName>
    </recommendedName>
</protein>
<sequence length="298" mass="33519">NDELFDDAARKSLNESERQNLREVMEAINRRGLEESNFCSSSLSLGSISRSSSVRRSASNGRDAPISQGMQQDLLQIRNNLIASEWERRMKGLKEFSEIVMRNDRVAISDTKVLGAFVARTSDINFKVSVEAMETLITILPKLSLHFSNGTSLKAVLYQLVNSLMSHLASRSEGHRQHAKLCFEEIIKYIENLALLAPFAAATKQANVKQKPFMLHTLSKLMESVYSIKPRQAEAACLPVLWELLKIPPRSCSDPEVRDAIRHYAVTVARCVGIKTLLELSTFRISLNQKKTLQELIS</sequence>
<dbReference type="EMBL" id="UPTC01000249">
    <property type="protein sequence ID" value="VBB27560.1"/>
    <property type="molecule type" value="Genomic_DNA"/>
</dbReference>
<evidence type="ECO:0000313" key="2">
    <source>
        <dbReference type="Proteomes" id="UP000276991"/>
    </source>
</evidence>
<dbReference type="GO" id="GO:0005881">
    <property type="term" value="C:cytoplasmic microtubule"/>
    <property type="evidence" value="ECO:0007669"/>
    <property type="project" value="TreeGrafter"/>
</dbReference>
<accession>A0A498S7F6</accession>
<proteinExistence type="predicted"/>
<name>A0A498S7F6_ACAVI</name>
<dbReference type="Gene3D" id="1.25.10.10">
    <property type="entry name" value="Leucine-rich Repeat Variant"/>
    <property type="match status" value="1"/>
</dbReference>
<organism evidence="1 2">
    <name type="scientific">Acanthocheilonema viteae</name>
    <name type="common">Filarial nematode worm</name>
    <name type="synonym">Dipetalonema viteae</name>
    <dbReference type="NCBI Taxonomy" id="6277"/>
    <lineage>
        <taxon>Eukaryota</taxon>
        <taxon>Metazoa</taxon>
        <taxon>Ecdysozoa</taxon>
        <taxon>Nematoda</taxon>
        <taxon>Chromadorea</taxon>
        <taxon>Rhabditida</taxon>
        <taxon>Spirurina</taxon>
        <taxon>Spiruromorpha</taxon>
        <taxon>Filarioidea</taxon>
        <taxon>Onchocercidae</taxon>
        <taxon>Acanthocheilonema</taxon>
    </lineage>
</organism>
<dbReference type="PANTHER" id="PTHR21567:SF87">
    <property type="entry name" value="CRESCERIN-LIKE PROTEIN CHE-12"/>
    <property type="match status" value="1"/>
</dbReference>
<dbReference type="Proteomes" id="UP000276991">
    <property type="component" value="Unassembled WGS sequence"/>
</dbReference>
<keyword evidence="2" id="KW-1185">Reference proteome</keyword>
<dbReference type="InterPro" id="IPR011989">
    <property type="entry name" value="ARM-like"/>
</dbReference>
<reference evidence="1 2" key="1">
    <citation type="submission" date="2018-08" db="EMBL/GenBank/DDBJ databases">
        <authorList>
            <person name="Laetsch R D."/>
            <person name="Stevens L."/>
            <person name="Kumar S."/>
            <person name="Blaxter L. M."/>
        </authorList>
    </citation>
    <scope>NUCLEOTIDE SEQUENCE [LARGE SCALE GENOMIC DNA]</scope>
</reference>
<evidence type="ECO:0008006" key="3">
    <source>
        <dbReference type="Google" id="ProtNLM"/>
    </source>
</evidence>